<feature type="domain" description="Grh/CP2 DB" evidence="7">
    <location>
        <begin position="186"/>
        <end position="439"/>
    </location>
</feature>
<dbReference type="Pfam" id="PF04516">
    <property type="entry name" value="CP2"/>
    <property type="match status" value="1"/>
</dbReference>
<evidence type="ECO:0000259" key="7">
    <source>
        <dbReference type="PROSITE" id="PS51968"/>
    </source>
</evidence>
<organism evidence="8 9">
    <name type="scientific">Alectoria fallacina</name>
    <dbReference type="NCBI Taxonomy" id="1903189"/>
    <lineage>
        <taxon>Eukaryota</taxon>
        <taxon>Fungi</taxon>
        <taxon>Dikarya</taxon>
        <taxon>Ascomycota</taxon>
        <taxon>Pezizomycotina</taxon>
        <taxon>Lecanoromycetes</taxon>
        <taxon>OSLEUM clade</taxon>
        <taxon>Lecanoromycetidae</taxon>
        <taxon>Lecanorales</taxon>
        <taxon>Lecanorineae</taxon>
        <taxon>Parmeliaceae</taxon>
        <taxon>Alectoria</taxon>
    </lineage>
</organism>
<dbReference type="InterPro" id="IPR057520">
    <property type="entry name" value="GRHL1/CP2_C"/>
</dbReference>
<dbReference type="PROSITE" id="PS51968">
    <property type="entry name" value="GRH_CP2_DB"/>
    <property type="match status" value="1"/>
</dbReference>
<evidence type="ECO:0000313" key="9">
    <source>
        <dbReference type="Proteomes" id="UP000664203"/>
    </source>
</evidence>
<dbReference type="EMBL" id="CAJPDR010000005">
    <property type="protein sequence ID" value="CAF9904348.1"/>
    <property type="molecule type" value="Genomic_DNA"/>
</dbReference>
<comment type="subcellular location">
    <subcellularLocation>
        <location evidence="1">Nucleus</location>
    </subcellularLocation>
</comment>
<feature type="compositionally biased region" description="Polar residues" evidence="6">
    <location>
        <begin position="498"/>
        <end position="516"/>
    </location>
</feature>
<evidence type="ECO:0000256" key="1">
    <source>
        <dbReference type="ARBA" id="ARBA00004123"/>
    </source>
</evidence>
<sequence length="669" mass="74520">FRENHPDVSPGTSEPIHLSLAESERIIRSRPNGEADAQHADISVPTSGAPWLSSANIISVAPTPFLTDDSAECNQPTVVGSSQPISPASEHDIWSDFIFPEHLLTSEAIRSCDFLDFPSFLTPQTSFPETLSSVSPDLQPLSPLAIEDVAASNCVDVVEPHQFEIVDTFRLEAGGTKSALSVQPSDGTRFRHRLDAPPALMLKGSSESSTTYLNKGSRYSILVEDTSRAGSIADKVYRTSVQVVFDTEQQRQQPLAYWQLWEQNRDDDEVRSVEGKSQAIEYVAPHESDHQDHVAILQVVHSDGFSLMWSADNNNNTRQFPVGIRLNFRSTDFSHCKGVIGVTMRLCSKTEEISTSSVQSFMPNPGMSFCRIKSFRSHGAERKNANDMAIADKRIRRLKQQLVQSQTRQTAKDKKFGRDKSKTPKIPGARTNHQGGLLCKIKNLQQNCTSTQPYTFLEQQSEKQQDYDWPPSPHKDETPESPEAWSTLSPLAPRSGSMPMTSGPKSAISPSQLIQSPTPPWYDESQQRTSTRNLPERIKNRPGVIKVACFYIRPVGFNHISLNDHYIAVYLSERTACELTRRIAEAVLVDSSRVGQTTWSTIKGLTILVDDDVVANMTEGQDMQVEAKTTAPRSYSRIQSSNDSAYKESFREHGGSEDARELLNFNLVF</sequence>
<dbReference type="AlphaFoldDB" id="A0A8H3EGV6"/>
<feature type="region of interest" description="Disordered" evidence="6">
    <location>
        <begin position="459"/>
        <end position="537"/>
    </location>
</feature>
<dbReference type="PANTHER" id="PTHR11037:SF20">
    <property type="entry name" value="PROTEIN GRAINYHEAD"/>
    <property type="match status" value="1"/>
</dbReference>
<evidence type="ECO:0000313" key="8">
    <source>
        <dbReference type="EMBL" id="CAF9904348.1"/>
    </source>
</evidence>
<evidence type="ECO:0000256" key="2">
    <source>
        <dbReference type="ARBA" id="ARBA00023015"/>
    </source>
</evidence>
<keyword evidence="3" id="KW-0238">DNA-binding</keyword>
<evidence type="ECO:0000256" key="4">
    <source>
        <dbReference type="ARBA" id="ARBA00023163"/>
    </source>
</evidence>
<feature type="compositionally biased region" description="Basic and acidic residues" evidence="6">
    <location>
        <begin position="410"/>
        <end position="422"/>
    </location>
</feature>
<gene>
    <name evidence="8" type="ORF">ALECFALPRED_007521</name>
</gene>
<keyword evidence="5" id="KW-0539">Nucleus</keyword>
<evidence type="ECO:0000256" key="6">
    <source>
        <dbReference type="SAM" id="MobiDB-lite"/>
    </source>
</evidence>
<dbReference type="InterPro" id="IPR040167">
    <property type="entry name" value="TF_CP2-like"/>
</dbReference>
<dbReference type="GO" id="GO:0001228">
    <property type="term" value="F:DNA-binding transcription activator activity, RNA polymerase II-specific"/>
    <property type="evidence" value="ECO:0007669"/>
    <property type="project" value="TreeGrafter"/>
</dbReference>
<accession>A0A8H3EGV6</accession>
<reference evidence="8" key="1">
    <citation type="submission" date="2021-03" db="EMBL/GenBank/DDBJ databases">
        <authorList>
            <person name="Tagirdzhanova G."/>
        </authorList>
    </citation>
    <scope>NUCLEOTIDE SEQUENCE</scope>
</reference>
<dbReference type="InterPro" id="IPR007604">
    <property type="entry name" value="CP2"/>
</dbReference>
<dbReference type="GO" id="GO:0005634">
    <property type="term" value="C:nucleus"/>
    <property type="evidence" value="ECO:0007669"/>
    <property type="project" value="UniProtKB-SubCell"/>
</dbReference>
<comment type="caution">
    <text evidence="8">The sequence shown here is derived from an EMBL/GenBank/DDBJ whole genome shotgun (WGS) entry which is preliminary data.</text>
</comment>
<keyword evidence="9" id="KW-1185">Reference proteome</keyword>
<dbReference type="Pfam" id="PF25416">
    <property type="entry name" value="GRHL1_C"/>
    <property type="match status" value="1"/>
</dbReference>
<feature type="non-terminal residue" evidence="8">
    <location>
        <position position="1"/>
    </location>
</feature>
<dbReference type="OrthoDB" id="7680836at2759"/>
<evidence type="ECO:0000256" key="5">
    <source>
        <dbReference type="ARBA" id="ARBA00023242"/>
    </source>
</evidence>
<feature type="region of interest" description="Disordered" evidence="6">
    <location>
        <begin position="402"/>
        <end position="434"/>
    </location>
</feature>
<dbReference type="Proteomes" id="UP000664203">
    <property type="component" value="Unassembled WGS sequence"/>
</dbReference>
<dbReference type="PANTHER" id="PTHR11037">
    <property type="entry name" value="TRANSCRIPTION FACTOR CP2"/>
    <property type="match status" value="1"/>
</dbReference>
<evidence type="ECO:0000256" key="3">
    <source>
        <dbReference type="ARBA" id="ARBA00023125"/>
    </source>
</evidence>
<keyword evidence="4" id="KW-0804">Transcription</keyword>
<keyword evidence="2" id="KW-0805">Transcription regulation</keyword>
<proteinExistence type="predicted"/>
<name>A0A8H3EGV6_9LECA</name>
<protein>
    <recommendedName>
        <fullName evidence="7">Grh/CP2 DB domain-containing protein</fullName>
    </recommendedName>
</protein>
<dbReference type="GO" id="GO:0000978">
    <property type="term" value="F:RNA polymerase II cis-regulatory region sequence-specific DNA binding"/>
    <property type="evidence" value="ECO:0007669"/>
    <property type="project" value="TreeGrafter"/>
</dbReference>